<evidence type="ECO:0000313" key="2">
    <source>
        <dbReference type="Proteomes" id="UP001212499"/>
    </source>
</evidence>
<proteinExistence type="predicted"/>
<dbReference type="Proteomes" id="UP001212499">
    <property type="component" value="Unassembled WGS sequence"/>
</dbReference>
<reference evidence="1 2" key="1">
    <citation type="submission" date="2023-01" db="EMBL/GenBank/DDBJ databases">
        <title>Genomes from the Australian National Cyanobacteria Reference Collection.</title>
        <authorList>
            <person name="Willis A."/>
            <person name="Lee E.M.F."/>
        </authorList>
    </citation>
    <scope>NUCLEOTIDE SEQUENCE [LARGE SCALE GENOMIC DNA]</scope>
    <source>
        <strain evidence="1 2">CS-1033</strain>
    </source>
</reference>
<accession>A0ABT5AMY8</accession>
<evidence type="ECO:0000313" key="1">
    <source>
        <dbReference type="EMBL" id="MDB9538681.1"/>
    </source>
</evidence>
<comment type="caution">
    <text evidence="1">The sequence shown here is derived from an EMBL/GenBank/DDBJ whole genome shotgun (WGS) entry which is preliminary data.</text>
</comment>
<organism evidence="1 2">
    <name type="scientific">Anabaenopsis arnoldii</name>
    <dbReference type="NCBI Taxonomy" id="2152938"/>
    <lineage>
        <taxon>Bacteria</taxon>
        <taxon>Bacillati</taxon>
        <taxon>Cyanobacteriota</taxon>
        <taxon>Cyanophyceae</taxon>
        <taxon>Nostocales</taxon>
        <taxon>Nodulariaceae</taxon>
        <taxon>Anabaenopsis</taxon>
    </lineage>
</organism>
<dbReference type="EMBL" id="JAQMUH010000040">
    <property type="protein sequence ID" value="MDB9538681.1"/>
    <property type="molecule type" value="Genomic_DNA"/>
</dbReference>
<sequence>MNYCPCCSGLLLRHIRPPGLAWFCPHCWQDMPVFNLENPSSLEKTFAAGSLVEKINYRNGHRMYEISSQP</sequence>
<keyword evidence="2" id="KW-1185">Reference proteome</keyword>
<gene>
    <name evidence="1" type="ORF">PN457_03200</name>
</gene>
<protein>
    <recommendedName>
        <fullName evidence="3">Cysteine-rich CPCC domain-containing protein</fullName>
    </recommendedName>
</protein>
<dbReference type="RefSeq" id="WP_271731295.1">
    <property type="nucleotide sequence ID" value="NZ_JANQDP010000039.1"/>
</dbReference>
<evidence type="ECO:0008006" key="3">
    <source>
        <dbReference type="Google" id="ProtNLM"/>
    </source>
</evidence>
<name>A0ABT5AMY8_9CYAN</name>